<evidence type="ECO:0000313" key="2">
    <source>
        <dbReference type="Proteomes" id="UP000183971"/>
    </source>
</evidence>
<dbReference type="VEuPathDB" id="FungiDB:FPRO_12240"/>
<accession>A0A1L7W2B5</accession>
<dbReference type="AlphaFoldDB" id="A0A1L7W2B5"/>
<gene>
    <name evidence="1" type="ORF">FPRO_12240</name>
</gene>
<reference evidence="2" key="1">
    <citation type="journal article" date="2016" name="Genome Biol. Evol.">
        <title>Comparative 'omics' of the Fusarium fujikuroi species complex highlights differences in genetic potential and metabolite synthesis.</title>
        <authorList>
            <person name="Niehaus E.-M."/>
            <person name="Muensterkoetter M."/>
            <person name="Proctor R.H."/>
            <person name="Brown D.W."/>
            <person name="Sharon A."/>
            <person name="Idan Y."/>
            <person name="Oren-Young L."/>
            <person name="Sieber C.M."/>
            <person name="Novak O."/>
            <person name="Pencik A."/>
            <person name="Tarkowska D."/>
            <person name="Hromadova K."/>
            <person name="Freeman S."/>
            <person name="Maymon M."/>
            <person name="Elazar M."/>
            <person name="Youssef S.A."/>
            <person name="El-Shabrawy E.S.M."/>
            <person name="Shalaby A.B.A."/>
            <person name="Houterman P."/>
            <person name="Brock N.L."/>
            <person name="Burkhardt I."/>
            <person name="Tsavkelova E.A."/>
            <person name="Dickschat J.S."/>
            <person name="Galuszka P."/>
            <person name="Gueldener U."/>
            <person name="Tudzynski B."/>
        </authorList>
    </citation>
    <scope>NUCLEOTIDE SEQUENCE [LARGE SCALE GENOMIC DNA]</scope>
    <source>
        <strain evidence="2">ET1</strain>
    </source>
</reference>
<dbReference type="Proteomes" id="UP000183971">
    <property type="component" value="Unassembled WGS sequence"/>
</dbReference>
<dbReference type="RefSeq" id="XP_031087323.1">
    <property type="nucleotide sequence ID" value="XM_031221801.1"/>
</dbReference>
<name>A0A1L7W2B5_FUSPR</name>
<sequence length="104" mass="10966">MSSTQGFIKSSQPGRFNATFSIDGGLYHFSGTISPPTAPFESNSATLQYNSLESLEGSQQITGIIGSRNEVSLTFDDGTSIKGPLDLPVSPASRVEGTGYWSQG</sequence>
<keyword evidence="2" id="KW-1185">Reference proteome</keyword>
<protein>
    <submittedName>
        <fullName evidence="1">Uncharacterized protein</fullName>
    </submittedName>
</protein>
<evidence type="ECO:0000313" key="1">
    <source>
        <dbReference type="EMBL" id="CZR46789.1"/>
    </source>
</evidence>
<proteinExistence type="predicted"/>
<comment type="caution">
    <text evidence="1">The sequence shown here is derived from an EMBL/GenBank/DDBJ whole genome shotgun (WGS) entry which is preliminary data.</text>
</comment>
<organism evidence="1 2">
    <name type="scientific">Fusarium proliferatum (strain ET1)</name>
    <name type="common">Orchid endophyte fungus</name>
    <dbReference type="NCBI Taxonomy" id="1227346"/>
    <lineage>
        <taxon>Eukaryota</taxon>
        <taxon>Fungi</taxon>
        <taxon>Dikarya</taxon>
        <taxon>Ascomycota</taxon>
        <taxon>Pezizomycotina</taxon>
        <taxon>Sordariomycetes</taxon>
        <taxon>Hypocreomycetidae</taxon>
        <taxon>Hypocreales</taxon>
        <taxon>Nectriaceae</taxon>
        <taxon>Fusarium</taxon>
        <taxon>Fusarium fujikuroi species complex</taxon>
    </lineage>
</organism>
<dbReference type="GeneID" id="42057105"/>
<dbReference type="EMBL" id="FJOF01000010">
    <property type="protein sequence ID" value="CZR46789.1"/>
    <property type="molecule type" value="Genomic_DNA"/>
</dbReference>